<protein>
    <recommendedName>
        <fullName evidence="7">Astrotactin 2</fullName>
    </recommendedName>
</protein>
<keyword evidence="6" id="KW-1185">Reference proteome</keyword>
<sequence length="289" mass="33124">ERWSRDKVSTFEETEPCLAASNTSEASTSTKWYPFYLSSRFGLGFHVMCCCVTYHLKFTFVFIFLFSSGEVISFADDLLSGPGSSCIVAGKRHGDFGQPLIYSLIFKCLEPDSLYKFTLIALDSRGRRSESSFVSVRTSCPMVSDNKAEELAEKVYNLYNGYTSGKEQQTAYNTLMEISPSMLYRVQHHYNSLYEKFGDFVWRSEDELGPRKAHLILRRLDRVSRYCAALLRSAYIQSRTDTAPYLFCRSDEVRPPNTVWHGSLQDIKVTCEEKLMSVPRNIYGDSKLR</sequence>
<evidence type="ECO:0000259" key="3">
    <source>
        <dbReference type="Pfam" id="PF18577"/>
    </source>
</evidence>
<dbReference type="GeneTree" id="ENSGT00390000003140"/>
<keyword evidence="1" id="KW-0472">Membrane</keyword>
<dbReference type="AlphaFoldDB" id="A0A8C4TG79"/>
<dbReference type="InterPro" id="IPR045574">
    <property type="entry name" value="ASTN1_2_Fn3"/>
</dbReference>
<dbReference type="GO" id="GO:0001764">
    <property type="term" value="P:neuron migration"/>
    <property type="evidence" value="ECO:0007669"/>
    <property type="project" value="InterPro"/>
</dbReference>
<feature type="domain" description="Annexin-like" evidence="2">
    <location>
        <begin position="140"/>
        <end position="232"/>
    </location>
</feature>
<dbReference type="PANTHER" id="PTHR16592:SF2">
    <property type="entry name" value="ASTROTACTIN-2"/>
    <property type="match status" value="1"/>
</dbReference>
<feature type="domain" description="Astrotactin-2 C-terminal beta-hairpin" evidence="3">
    <location>
        <begin position="236"/>
        <end position="281"/>
    </location>
</feature>
<dbReference type="InterPro" id="IPR040510">
    <property type="entry name" value="ASTN_2_hairpin"/>
</dbReference>
<dbReference type="GO" id="GO:0007158">
    <property type="term" value="P:neuron cell-cell adhesion"/>
    <property type="evidence" value="ECO:0007669"/>
    <property type="project" value="TreeGrafter"/>
</dbReference>
<reference evidence="5" key="1">
    <citation type="submission" date="2021-06" db="EMBL/GenBank/DDBJ databases">
        <authorList>
            <consortium name="Wellcome Sanger Institute Data Sharing"/>
        </authorList>
    </citation>
    <scope>NUCLEOTIDE SEQUENCE [LARGE SCALE GENOMIC DNA]</scope>
</reference>
<dbReference type="GO" id="GO:0016020">
    <property type="term" value="C:membrane"/>
    <property type="evidence" value="ECO:0007669"/>
    <property type="project" value="TreeGrafter"/>
</dbReference>
<dbReference type="Pfam" id="PF19743">
    <property type="entry name" value="ASTN1_2_fn3"/>
    <property type="match status" value="1"/>
</dbReference>
<keyword evidence="1" id="KW-0812">Transmembrane</keyword>
<feature type="transmembrane region" description="Helical" evidence="1">
    <location>
        <begin position="43"/>
        <end position="66"/>
    </location>
</feature>
<proteinExistence type="predicted"/>
<dbReference type="InterPro" id="IPR026995">
    <property type="entry name" value="Astrotactin"/>
</dbReference>
<evidence type="ECO:0008006" key="7">
    <source>
        <dbReference type="Google" id="ProtNLM"/>
    </source>
</evidence>
<dbReference type="InterPro" id="IPR040685">
    <property type="entry name" value="Annexin-like"/>
</dbReference>
<reference evidence="5" key="2">
    <citation type="submission" date="2025-08" db="UniProtKB">
        <authorList>
            <consortium name="Ensembl"/>
        </authorList>
    </citation>
    <scope>IDENTIFICATION</scope>
</reference>
<evidence type="ECO:0000259" key="4">
    <source>
        <dbReference type="Pfam" id="PF19743"/>
    </source>
</evidence>
<dbReference type="GO" id="GO:0005768">
    <property type="term" value="C:endosome"/>
    <property type="evidence" value="ECO:0007669"/>
    <property type="project" value="TreeGrafter"/>
</dbReference>
<dbReference type="Pfam" id="PF18411">
    <property type="entry name" value="Annexin_2"/>
    <property type="match status" value="1"/>
</dbReference>
<name>A0A8C4TG79_ERPCA</name>
<dbReference type="Ensembl" id="ENSECRT00000030747.1">
    <property type="protein sequence ID" value="ENSECRP00000030106.1"/>
    <property type="gene ID" value="ENSECRG00000020439.1"/>
</dbReference>
<reference evidence="5" key="3">
    <citation type="submission" date="2025-09" db="UniProtKB">
        <authorList>
            <consortium name="Ensembl"/>
        </authorList>
    </citation>
    <scope>IDENTIFICATION</scope>
</reference>
<evidence type="ECO:0000256" key="1">
    <source>
        <dbReference type="SAM" id="Phobius"/>
    </source>
</evidence>
<evidence type="ECO:0000313" key="6">
    <source>
        <dbReference type="Proteomes" id="UP000694620"/>
    </source>
</evidence>
<dbReference type="Proteomes" id="UP000694620">
    <property type="component" value="Chromosome 9"/>
</dbReference>
<organism evidence="5 6">
    <name type="scientific">Erpetoichthys calabaricus</name>
    <name type="common">Rope fish</name>
    <name type="synonym">Calamoichthys calabaricus</name>
    <dbReference type="NCBI Taxonomy" id="27687"/>
    <lineage>
        <taxon>Eukaryota</taxon>
        <taxon>Metazoa</taxon>
        <taxon>Chordata</taxon>
        <taxon>Craniata</taxon>
        <taxon>Vertebrata</taxon>
        <taxon>Euteleostomi</taxon>
        <taxon>Actinopterygii</taxon>
        <taxon>Polypteriformes</taxon>
        <taxon>Polypteridae</taxon>
        <taxon>Erpetoichthys</taxon>
    </lineage>
</organism>
<dbReference type="PANTHER" id="PTHR16592">
    <property type="entry name" value="ASTROTACTIN-1-LIKE"/>
    <property type="match status" value="1"/>
</dbReference>
<feature type="domain" description="Astrotactin-1/2 Fn3" evidence="4">
    <location>
        <begin position="68"/>
        <end position="138"/>
    </location>
</feature>
<accession>A0A8C4TG79</accession>
<dbReference type="Pfam" id="PF18577">
    <property type="entry name" value="ASTN_2_hairpin"/>
    <property type="match status" value="1"/>
</dbReference>
<evidence type="ECO:0000313" key="5">
    <source>
        <dbReference type="Ensembl" id="ENSECRP00000030106.1"/>
    </source>
</evidence>
<keyword evidence="1" id="KW-1133">Transmembrane helix</keyword>
<evidence type="ECO:0000259" key="2">
    <source>
        <dbReference type="Pfam" id="PF18411"/>
    </source>
</evidence>